<sequence length="261" mass="28592">MNSTEEAYFDHIMSREPDLEGWRLRAQKPEPPQTDSELADDDAVFPYSPISEAVRISLTSAGEHLRLAMTALKAGQLYPVAHFTTLRTALLAASQGVYILGPNEPRERRSRGLAVVVETYKRLQQYHQDMLSAPDVTESEKQQLSDQIAWVGQRLGAARATGADKNVSATDVVSSAAKIVYGAEPDKEHAVNLFWRHLSGDAHALLWSVGLRSTVAAAEKGQLLGSATAGGSFQAIAQPFEASFQILKRGWSLYDQRSETP</sequence>
<evidence type="ECO:0000313" key="2">
    <source>
        <dbReference type="Proteomes" id="UP001183794"/>
    </source>
</evidence>
<dbReference type="Proteomes" id="UP001183794">
    <property type="component" value="Unassembled WGS sequence"/>
</dbReference>
<proteinExistence type="predicted"/>
<name>A0ABU2B1V9_9MICC</name>
<accession>A0ABU2B1V9</accession>
<reference evidence="1 2" key="1">
    <citation type="submission" date="2023-07" db="EMBL/GenBank/DDBJ databases">
        <title>Sequencing the genomes of 1000 actinobacteria strains.</title>
        <authorList>
            <person name="Klenk H.-P."/>
        </authorList>
    </citation>
    <scope>NUCLEOTIDE SEQUENCE [LARGE SCALE GENOMIC DNA]</scope>
    <source>
        <strain evidence="1 2">DSM 22966</strain>
    </source>
</reference>
<organism evidence="1 2">
    <name type="scientific">Enteractinococcus fodinae</name>
    <dbReference type="NCBI Taxonomy" id="684663"/>
    <lineage>
        <taxon>Bacteria</taxon>
        <taxon>Bacillati</taxon>
        <taxon>Actinomycetota</taxon>
        <taxon>Actinomycetes</taxon>
        <taxon>Micrococcales</taxon>
        <taxon>Micrococcaceae</taxon>
    </lineage>
</organism>
<protein>
    <submittedName>
        <fullName evidence="1">Uncharacterized protein</fullName>
    </submittedName>
</protein>
<gene>
    <name evidence="1" type="ORF">J2S62_001852</name>
</gene>
<keyword evidence="2" id="KW-1185">Reference proteome</keyword>
<dbReference type="EMBL" id="JAVDYJ010000001">
    <property type="protein sequence ID" value="MDR7347595.1"/>
    <property type="molecule type" value="Genomic_DNA"/>
</dbReference>
<evidence type="ECO:0000313" key="1">
    <source>
        <dbReference type="EMBL" id="MDR7347595.1"/>
    </source>
</evidence>
<dbReference type="RefSeq" id="WP_310173983.1">
    <property type="nucleotide sequence ID" value="NZ_BAABHE010000003.1"/>
</dbReference>
<comment type="caution">
    <text evidence="1">The sequence shown here is derived from an EMBL/GenBank/DDBJ whole genome shotgun (WGS) entry which is preliminary data.</text>
</comment>